<dbReference type="EMBL" id="WBNN01027223">
    <property type="protein sequence ID" value="NXQ04939.1"/>
    <property type="molecule type" value="Genomic_DNA"/>
</dbReference>
<accession>A0A852EGE5</accession>
<dbReference type="InterPro" id="IPR043128">
    <property type="entry name" value="Rev_trsase/Diguanyl_cyclase"/>
</dbReference>
<organism evidence="10 11">
    <name type="scientific">Vidua macroura</name>
    <name type="common">Pin-tailed whydah</name>
    <dbReference type="NCBI Taxonomy" id="187451"/>
    <lineage>
        <taxon>Eukaryota</taxon>
        <taxon>Metazoa</taxon>
        <taxon>Chordata</taxon>
        <taxon>Craniata</taxon>
        <taxon>Vertebrata</taxon>
        <taxon>Euteleostomi</taxon>
        <taxon>Archelosauria</taxon>
        <taxon>Archosauria</taxon>
        <taxon>Dinosauria</taxon>
        <taxon>Saurischia</taxon>
        <taxon>Theropoda</taxon>
        <taxon>Coelurosauria</taxon>
        <taxon>Aves</taxon>
        <taxon>Neognathae</taxon>
        <taxon>Neoaves</taxon>
        <taxon>Telluraves</taxon>
        <taxon>Australaves</taxon>
        <taxon>Passeriformes</taxon>
        <taxon>Passeroidea</taxon>
        <taxon>Estrildidae</taxon>
        <taxon>Viduinae</taxon>
        <taxon>Vidua</taxon>
    </lineage>
</organism>
<dbReference type="EC" id="3.1.26.4" evidence="2"/>
<proteinExistence type="inferred from homology"/>
<feature type="non-terminal residue" evidence="10">
    <location>
        <position position="319"/>
    </location>
</feature>
<dbReference type="GO" id="GO:0035613">
    <property type="term" value="F:RNA stem-loop binding"/>
    <property type="evidence" value="ECO:0007669"/>
    <property type="project" value="TreeGrafter"/>
</dbReference>
<evidence type="ECO:0000256" key="1">
    <source>
        <dbReference type="ARBA" id="ARBA00010879"/>
    </source>
</evidence>
<dbReference type="SUPFAM" id="SSF56672">
    <property type="entry name" value="DNA/RNA polymerases"/>
    <property type="match status" value="1"/>
</dbReference>
<dbReference type="GO" id="GO:0004523">
    <property type="term" value="F:RNA-DNA hybrid ribonuclease activity"/>
    <property type="evidence" value="ECO:0007669"/>
    <property type="project" value="UniProtKB-EC"/>
</dbReference>
<reference evidence="10" key="1">
    <citation type="submission" date="2019-09" db="EMBL/GenBank/DDBJ databases">
        <title>Bird 10,000 Genomes (B10K) Project - Family phase.</title>
        <authorList>
            <person name="Zhang G."/>
        </authorList>
    </citation>
    <scope>NUCLEOTIDE SEQUENCE</scope>
    <source>
        <strain evidence="10">B10K-DU-002-50</strain>
        <tissue evidence="10">Muscle</tissue>
    </source>
</reference>
<dbReference type="Proteomes" id="UP000656497">
    <property type="component" value="Unassembled WGS sequence"/>
</dbReference>
<keyword evidence="6" id="KW-0255">Endonuclease</keyword>
<comment type="similarity">
    <text evidence="1">Belongs to the beta type-B retroviral polymerase family. HERV class-II K(HML-2) pol subfamily.</text>
</comment>
<dbReference type="InterPro" id="IPR043502">
    <property type="entry name" value="DNA/RNA_pol_sf"/>
</dbReference>
<protein>
    <recommendedName>
        <fullName evidence="2">ribonuclease H</fullName>
        <ecNumber evidence="2">3.1.26.4</ecNumber>
    </recommendedName>
</protein>
<feature type="domain" description="Reverse transcriptase" evidence="9">
    <location>
        <begin position="1"/>
        <end position="110"/>
    </location>
</feature>
<dbReference type="PROSITE" id="PS50878">
    <property type="entry name" value="RT_POL"/>
    <property type="match status" value="1"/>
</dbReference>
<evidence type="ECO:0000256" key="8">
    <source>
        <dbReference type="ARBA" id="ARBA00022918"/>
    </source>
</evidence>
<comment type="caution">
    <text evidence="10">The sequence shown here is derived from an EMBL/GenBank/DDBJ whole genome shotgun (WGS) entry which is preliminary data.</text>
</comment>
<keyword evidence="11" id="KW-1185">Reference proteome</keyword>
<evidence type="ECO:0000256" key="2">
    <source>
        <dbReference type="ARBA" id="ARBA00012180"/>
    </source>
</evidence>
<dbReference type="PANTHER" id="PTHR41694">
    <property type="entry name" value="ENDOGENOUS RETROVIRUS GROUP K MEMBER POL PROTEIN"/>
    <property type="match status" value="1"/>
</dbReference>
<evidence type="ECO:0000256" key="6">
    <source>
        <dbReference type="ARBA" id="ARBA00022759"/>
    </source>
</evidence>
<evidence type="ECO:0000256" key="4">
    <source>
        <dbReference type="ARBA" id="ARBA00022695"/>
    </source>
</evidence>
<name>A0A852EGE5_VIDMA</name>
<dbReference type="Pfam" id="PF00078">
    <property type="entry name" value="RVT_1"/>
    <property type="match status" value="1"/>
</dbReference>
<sequence length="319" mass="36577">DAPRFAFLVPTTKQEASMRRFHWRVLPQGMKNLPSICQWYIASLLSPVGARAGVAIILHYMDDVLMCAPNDMVLQNTLDQVVDVLTSVGFSLQEEKVQQMLPWKYLGLEITVRTIVPQKLAFNSNPKTLADLHSLCGTLNWVRPWLGITTNDLGPLFNLLMGGEELNSPRSLTPEAKVALQKVERALEERQSHQCKLELSVKFIELGKLPHYHQLIFQWDQDQRDPLLIAERVFLRYHQSKNIMRPQELMAQLVRKARMRLWELAGCGFACIHLPVDLSPERLIKEMFEHLLRENGTLQIALESYSGQISVHIPAHKLF</sequence>
<evidence type="ECO:0000259" key="9">
    <source>
        <dbReference type="PROSITE" id="PS50878"/>
    </source>
</evidence>
<evidence type="ECO:0000256" key="3">
    <source>
        <dbReference type="ARBA" id="ARBA00022679"/>
    </source>
</evidence>
<dbReference type="AlphaFoldDB" id="A0A852EGE5"/>
<evidence type="ECO:0000313" key="10">
    <source>
        <dbReference type="EMBL" id="NXQ04939.1"/>
    </source>
</evidence>
<keyword evidence="7" id="KW-0378">Hydrolase</keyword>
<keyword evidence="3" id="KW-0808">Transferase</keyword>
<dbReference type="Gene3D" id="3.10.10.10">
    <property type="entry name" value="HIV Type 1 Reverse Transcriptase, subunit A, domain 1"/>
    <property type="match status" value="1"/>
</dbReference>
<dbReference type="PANTHER" id="PTHR41694:SF3">
    <property type="entry name" value="RNA-DIRECTED DNA POLYMERASE-RELATED"/>
    <property type="match status" value="1"/>
</dbReference>
<keyword evidence="4" id="KW-0548">Nucleotidyltransferase</keyword>
<evidence type="ECO:0000256" key="5">
    <source>
        <dbReference type="ARBA" id="ARBA00022722"/>
    </source>
</evidence>
<dbReference type="InterPro" id="IPR010661">
    <property type="entry name" value="RVT_thumb"/>
</dbReference>
<dbReference type="Gene3D" id="3.30.70.270">
    <property type="match status" value="2"/>
</dbReference>
<feature type="non-terminal residue" evidence="10">
    <location>
        <position position="1"/>
    </location>
</feature>
<gene>
    <name evidence="10" type="primary">Ervk11_0</name>
    <name evidence="10" type="ORF">VIDMAC_R01426</name>
</gene>
<evidence type="ECO:0000313" key="11">
    <source>
        <dbReference type="Proteomes" id="UP000656497"/>
    </source>
</evidence>
<keyword evidence="8" id="KW-0695">RNA-directed DNA polymerase</keyword>
<dbReference type="Pfam" id="PF06817">
    <property type="entry name" value="RVT_thumb"/>
    <property type="match status" value="1"/>
</dbReference>
<dbReference type="GO" id="GO:0003964">
    <property type="term" value="F:RNA-directed DNA polymerase activity"/>
    <property type="evidence" value="ECO:0007669"/>
    <property type="project" value="UniProtKB-KW"/>
</dbReference>
<evidence type="ECO:0000256" key="7">
    <source>
        <dbReference type="ARBA" id="ARBA00022801"/>
    </source>
</evidence>
<keyword evidence="5" id="KW-0540">Nuclease</keyword>
<dbReference type="InterPro" id="IPR000477">
    <property type="entry name" value="RT_dom"/>
</dbReference>